<comment type="caution">
    <text evidence="1">The sequence shown here is derived from an EMBL/GenBank/DDBJ whole genome shotgun (WGS) entry which is preliminary data.</text>
</comment>
<gene>
    <name evidence="1" type="ORF">EVAR_98838_1</name>
</gene>
<proteinExistence type="predicted"/>
<dbReference type="AlphaFoldDB" id="A0A4C1YNL5"/>
<name>A0A4C1YNL5_EUMVA</name>
<dbReference type="EMBL" id="BGZK01001268">
    <property type="protein sequence ID" value="GBP75945.1"/>
    <property type="molecule type" value="Genomic_DNA"/>
</dbReference>
<protein>
    <submittedName>
        <fullName evidence="1">Uncharacterized protein</fullName>
    </submittedName>
</protein>
<evidence type="ECO:0000313" key="2">
    <source>
        <dbReference type="Proteomes" id="UP000299102"/>
    </source>
</evidence>
<keyword evidence="2" id="KW-1185">Reference proteome</keyword>
<evidence type="ECO:0000313" key="1">
    <source>
        <dbReference type="EMBL" id="GBP75945.1"/>
    </source>
</evidence>
<reference evidence="1 2" key="1">
    <citation type="journal article" date="2019" name="Commun. Biol.">
        <title>The bagworm genome reveals a unique fibroin gene that provides high tensile strength.</title>
        <authorList>
            <person name="Kono N."/>
            <person name="Nakamura H."/>
            <person name="Ohtoshi R."/>
            <person name="Tomita M."/>
            <person name="Numata K."/>
            <person name="Arakawa K."/>
        </authorList>
    </citation>
    <scope>NUCLEOTIDE SEQUENCE [LARGE SCALE GENOMIC DNA]</scope>
</reference>
<accession>A0A4C1YNL5</accession>
<sequence length="94" mass="10698">MTPPEQQVPMDGGDYLLTGSSLARLSLNYAMKKKRNSISIFRKKRYYIRTRREGGNRVIHLQRTDPGTARQRRLTGTEKHVASVAAKSITSTFM</sequence>
<dbReference type="Proteomes" id="UP000299102">
    <property type="component" value="Unassembled WGS sequence"/>
</dbReference>
<organism evidence="1 2">
    <name type="scientific">Eumeta variegata</name>
    <name type="common">Bagworm moth</name>
    <name type="synonym">Eumeta japonica</name>
    <dbReference type="NCBI Taxonomy" id="151549"/>
    <lineage>
        <taxon>Eukaryota</taxon>
        <taxon>Metazoa</taxon>
        <taxon>Ecdysozoa</taxon>
        <taxon>Arthropoda</taxon>
        <taxon>Hexapoda</taxon>
        <taxon>Insecta</taxon>
        <taxon>Pterygota</taxon>
        <taxon>Neoptera</taxon>
        <taxon>Endopterygota</taxon>
        <taxon>Lepidoptera</taxon>
        <taxon>Glossata</taxon>
        <taxon>Ditrysia</taxon>
        <taxon>Tineoidea</taxon>
        <taxon>Psychidae</taxon>
        <taxon>Oiketicinae</taxon>
        <taxon>Eumeta</taxon>
    </lineage>
</organism>